<dbReference type="Proteomes" id="UP000002361">
    <property type="component" value="Chromosome"/>
</dbReference>
<evidence type="ECO:0000313" key="1">
    <source>
        <dbReference type="EMBL" id="ADE84812.1"/>
    </source>
</evidence>
<sequence>MKKLRRVTIPQPPNAARRMPRTRFEIAAQLLRLEFERARLLNEIETARQRGAAFSRRLVRTSETIRNNLNRLMEGKEP</sequence>
<dbReference type="KEGG" id="rcp:RCAP_rcc01052"/>
<reference evidence="1 2" key="2">
    <citation type="journal article" date="2010" name="J. Bacteriol.">
        <title>Complete genome sequence of the photosynthetic purple nonsulfur bacterium Rhodobacter capsulatus SB 1003.</title>
        <authorList>
            <person name="Strnad H."/>
            <person name="Lapidus A."/>
            <person name="Paces J."/>
            <person name="Ulbrich P."/>
            <person name="Vlcek C."/>
            <person name="Paces V."/>
            <person name="Haselkorn R."/>
        </authorList>
    </citation>
    <scope>NUCLEOTIDE SEQUENCE [LARGE SCALE GENOMIC DNA]</scope>
    <source>
        <strain evidence="2">ATCC BAA-309 / NBRC 16581 / SB1003</strain>
    </source>
</reference>
<protein>
    <submittedName>
        <fullName evidence="1">Uncharacterized protein</fullName>
    </submittedName>
</protein>
<dbReference type="EMBL" id="CP001312">
    <property type="protein sequence ID" value="ADE84812.1"/>
    <property type="molecule type" value="Genomic_DNA"/>
</dbReference>
<dbReference type="HOGENOM" id="CLU_2619672_0_0_5"/>
<dbReference type="GeneID" id="31489977"/>
<organism evidence="1 2">
    <name type="scientific">Rhodobacter capsulatus (strain ATCC BAA-309 / NBRC 16581 / SB1003)</name>
    <dbReference type="NCBI Taxonomy" id="272942"/>
    <lineage>
        <taxon>Bacteria</taxon>
        <taxon>Pseudomonadati</taxon>
        <taxon>Pseudomonadota</taxon>
        <taxon>Alphaproteobacteria</taxon>
        <taxon>Rhodobacterales</taxon>
        <taxon>Rhodobacter group</taxon>
        <taxon>Rhodobacter</taxon>
    </lineage>
</organism>
<accession>D5AR06</accession>
<proteinExistence type="predicted"/>
<reference key="1">
    <citation type="submission" date="2008-12" db="EMBL/GenBank/DDBJ databases">
        <title>Complete genome sequence of Rhodobacter capsulatus SB1003.</title>
        <authorList>
            <person name="Strnad H."/>
            <person name="Lapidus A."/>
            <person name="Vlcek C."/>
            <person name="Ulbrich P."/>
            <person name="Paces J."/>
            <person name="Maltsev N."/>
            <person name="Kumar V."/>
            <person name="Kogan Y."/>
            <person name="Milgram A."/>
            <person name="Rebrekov D."/>
            <person name="Mazur M."/>
            <person name="Cox R."/>
            <person name="Kyrpides N."/>
            <person name="Kolar M."/>
            <person name="Sachova J."/>
            <person name="Ridl J."/>
            <person name="Ivanova N."/>
            <person name="Kapatral V."/>
            <person name="Los T."/>
            <person name="Lykidis A."/>
            <person name="Mikhailova N."/>
            <person name="Reznik G."/>
            <person name="Vasieva O."/>
            <person name="Fonstein M."/>
            <person name="Paces V."/>
            <person name="Haselkorn R."/>
        </authorList>
    </citation>
    <scope>NUCLEOTIDE SEQUENCE</scope>
    <source>
        <strain>SB1003</strain>
    </source>
</reference>
<evidence type="ECO:0000313" key="2">
    <source>
        <dbReference type="Proteomes" id="UP000002361"/>
    </source>
</evidence>
<keyword evidence="2" id="KW-1185">Reference proteome</keyword>
<dbReference type="RefSeq" id="WP_013066791.1">
    <property type="nucleotide sequence ID" value="NC_014034.1"/>
</dbReference>
<dbReference type="AlphaFoldDB" id="D5AR06"/>
<gene>
    <name evidence="1" type="ordered locus">RCAP_rcc01052</name>
</gene>
<dbReference type="STRING" id="272942.RCAP_rcc01052"/>
<name>D5AR06_RHOCB</name>